<evidence type="ECO:0000256" key="11">
    <source>
        <dbReference type="ARBA" id="ARBA00022842"/>
    </source>
</evidence>
<dbReference type="InterPro" id="IPR040442">
    <property type="entry name" value="Pyrv_kinase-like_dom_sf"/>
</dbReference>
<keyword evidence="8" id="KW-0547">Nucleotide-binding</keyword>
<gene>
    <name evidence="17" type="ORF">QSP1433_LOCUS106</name>
</gene>
<reference evidence="17" key="1">
    <citation type="submission" date="2021-01" db="EMBL/GenBank/DDBJ databases">
        <authorList>
            <person name="Corre E."/>
            <person name="Pelletier E."/>
            <person name="Niang G."/>
            <person name="Scheremetjew M."/>
            <person name="Finn R."/>
            <person name="Kale V."/>
            <person name="Holt S."/>
            <person name="Cochrane G."/>
            <person name="Meng A."/>
            <person name="Brown T."/>
            <person name="Cohen L."/>
        </authorList>
    </citation>
    <scope>NUCLEOTIDE SEQUENCE</scope>
    <source>
        <strain evidence="17">NY070348D</strain>
    </source>
</reference>
<dbReference type="NCBIfam" id="NF004491">
    <property type="entry name" value="PRK05826.1"/>
    <property type="match status" value="1"/>
</dbReference>
<keyword evidence="6 14" id="KW-0808">Transferase</keyword>
<keyword evidence="11 14" id="KW-0460">Magnesium</keyword>
<keyword evidence="7" id="KW-0479">Metal-binding</keyword>
<dbReference type="Gene3D" id="3.20.20.60">
    <property type="entry name" value="Phosphoenolpyruvate-binding domains"/>
    <property type="match status" value="1"/>
</dbReference>
<evidence type="ECO:0000256" key="14">
    <source>
        <dbReference type="RuleBase" id="RU000504"/>
    </source>
</evidence>
<evidence type="ECO:0000259" key="15">
    <source>
        <dbReference type="Pfam" id="PF00224"/>
    </source>
</evidence>
<evidence type="ECO:0000256" key="13">
    <source>
        <dbReference type="ARBA" id="ARBA00023317"/>
    </source>
</evidence>
<dbReference type="FunFam" id="3.20.20.60:FF:000025">
    <property type="entry name" value="Pyruvate kinase"/>
    <property type="match status" value="1"/>
</dbReference>
<dbReference type="InterPro" id="IPR015795">
    <property type="entry name" value="Pyrv_Knase_C"/>
</dbReference>
<comment type="similarity">
    <text evidence="4 14">Belongs to the pyruvate kinase family.</text>
</comment>
<evidence type="ECO:0000256" key="8">
    <source>
        <dbReference type="ARBA" id="ARBA00022741"/>
    </source>
</evidence>
<evidence type="ECO:0000256" key="4">
    <source>
        <dbReference type="ARBA" id="ARBA00008663"/>
    </source>
</evidence>
<dbReference type="EMBL" id="HBHK01000187">
    <property type="protein sequence ID" value="CAD9661810.1"/>
    <property type="molecule type" value="Transcribed_RNA"/>
</dbReference>
<protein>
    <recommendedName>
        <fullName evidence="5 14">Pyruvate kinase</fullName>
        <ecNumber evidence="5 14">2.7.1.40</ecNumber>
    </recommendedName>
</protein>
<dbReference type="GO" id="GO:0005524">
    <property type="term" value="F:ATP binding"/>
    <property type="evidence" value="ECO:0007669"/>
    <property type="project" value="UniProtKB-KW"/>
</dbReference>
<evidence type="ECO:0000256" key="1">
    <source>
        <dbReference type="ARBA" id="ARBA00001946"/>
    </source>
</evidence>
<evidence type="ECO:0000256" key="6">
    <source>
        <dbReference type="ARBA" id="ARBA00022679"/>
    </source>
</evidence>
<dbReference type="GO" id="GO:0004743">
    <property type="term" value="F:pyruvate kinase activity"/>
    <property type="evidence" value="ECO:0007669"/>
    <property type="project" value="UniProtKB-EC"/>
</dbReference>
<organism evidence="17">
    <name type="scientific">Mucochytrium quahogii</name>
    <dbReference type="NCBI Taxonomy" id="96639"/>
    <lineage>
        <taxon>Eukaryota</taxon>
        <taxon>Sar</taxon>
        <taxon>Stramenopiles</taxon>
        <taxon>Bigyra</taxon>
        <taxon>Labyrinthulomycetes</taxon>
        <taxon>Thraustochytrida</taxon>
        <taxon>Thraustochytriidae</taxon>
        <taxon>Mucochytrium</taxon>
    </lineage>
</organism>
<dbReference type="InterPro" id="IPR011037">
    <property type="entry name" value="Pyrv_Knase-like_insert_dom_sf"/>
</dbReference>
<keyword evidence="10" id="KW-0067">ATP-binding</keyword>
<dbReference type="AlphaFoldDB" id="A0A7S2W1R6"/>
<dbReference type="InterPro" id="IPR036918">
    <property type="entry name" value="Pyrv_Knase_C_sf"/>
</dbReference>
<dbReference type="SUPFAM" id="SSF52935">
    <property type="entry name" value="PK C-terminal domain-like"/>
    <property type="match status" value="1"/>
</dbReference>
<dbReference type="Gene3D" id="2.40.33.10">
    <property type="entry name" value="PK beta-barrel domain-like"/>
    <property type="match status" value="1"/>
</dbReference>
<evidence type="ECO:0000256" key="7">
    <source>
        <dbReference type="ARBA" id="ARBA00022723"/>
    </source>
</evidence>
<evidence type="ECO:0000256" key="9">
    <source>
        <dbReference type="ARBA" id="ARBA00022777"/>
    </source>
</evidence>
<dbReference type="InterPro" id="IPR001697">
    <property type="entry name" value="Pyr_Knase"/>
</dbReference>
<accession>A0A7S2W1R6</accession>
<dbReference type="UniPathway" id="UPA00109">
    <property type="reaction ID" value="UER00188"/>
</dbReference>
<evidence type="ECO:0000256" key="3">
    <source>
        <dbReference type="ARBA" id="ARBA00004997"/>
    </source>
</evidence>
<dbReference type="Pfam" id="PF00224">
    <property type="entry name" value="PK"/>
    <property type="match status" value="1"/>
</dbReference>
<comment type="pathway">
    <text evidence="3 14">Carbohydrate degradation; glycolysis; pyruvate from D-glyceraldehyde 3-phosphate: step 5/5.</text>
</comment>
<evidence type="ECO:0000256" key="5">
    <source>
        <dbReference type="ARBA" id="ARBA00012142"/>
    </source>
</evidence>
<dbReference type="InterPro" id="IPR015793">
    <property type="entry name" value="Pyrv_Knase_brl"/>
</dbReference>
<keyword evidence="12 14" id="KW-0324">Glycolysis</keyword>
<comment type="cofactor">
    <cofactor evidence="1">
        <name>Mg(2+)</name>
        <dbReference type="ChEBI" id="CHEBI:18420"/>
    </cofactor>
</comment>
<dbReference type="InterPro" id="IPR015806">
    <property type="entry name" value="Pyrv_Knase_insert_dom_sf"/>
</dbReference>
<dbReference type="NCBIfam" id="NF004978">
    <property type="entry name" value="PRK06354.1"/>
    <property type="match status" value="1"/>
</dbReference>
<dbReference type="NCBIfam" id="TIGR01064">
    <property type="entry name" value="pyruv_kin"/>
    <property type="match status" value="1"/>
</dbReference>
<name>A0A7S2W1R6_9STRA</name>
<comment type="cofactor">
    <cofactor evidence="2">
        <name>K(+)</name>
        <dbReference type="ChEBI" id="CHEBI:29103"/>
    </cofactor>
</comment>
<dbReference type="Gene3D" id="3.40.1380.20">
    <property type="entry name" value="Pyruvate kinase, C-terminal domain"/>
    <property type="match status" value="1"/>
</dbReference>
<dbReference type="SUPFAM" id="SSF50800">
    <property type="entry name" value="PK beta-barrel domain-like"/>
    <property type="match status" value="1"/>
</dbReference>
<sequence>MFALRKVGRASPALVQHANKMMAVRGLSGAEYKDPRGDMFSMTKVVGTIGPTSEQLDVLQKLTNEGLRIMRMNFSHATYEEATLRMTNLRKCRGVHSHGHGRDYNLRAVLLDTQGPEIRCGKMEGDEKIVLEAGKQVIVTTDTEFETNGSSDKFYCNYAKLGETVKPGDTILLDDGLIRLTVDTIDGKDVSCTIQNTEKLGNRKGINLPGLCVDLPGLTDKDREDIAFGVKNDVDFVAASFIRRPSDVLEMRSFIDEQMAKHWPSSHPAPKIISKIENYEGVSNFDEILKVSDGIMVARGDLGVEIPIQKVLSSQKMMVQKCNQAGKPVIVATQMLESMIKNPRPTRAEVADVGNAVLEGADAVMLSGEVAYGDYPVESVETMMSVIKEADTLIEDGSFVNFDVPLPEAFTDSEAVASSAVKMAHELDAKLIIVMTGSGDTARLVAKHKPRVPVMAFADSQKVGRQLQLHRALFPIVAHNPSDGRPIYNEAIEQAKDLGWIQKNDRVIVLSAEEETSHLDEQILLRVATAQ</sequence>
<dbReference type="PANTHER" id="PTHR11817">
    <property type="entry name" value="PYRUVATE KINASE"/>
    <property type="match status" value="1"/>
</dbReference>
<feature type="domain" description="Pyruvate kinase barrel" evidence="15">
    <location>
        <begin position="42"/>
        <end position="380"/>
    </location>
</feature>
<evidence type="ECO:0000256" key="2">
    <source>
        <dbReference type="ARBA" id="ARBA00001958"/>
    </source>
</evidence>
<comment type="catalytic activity">
    <reaction evidence="14">
        <text>pyruvate + ATP = phosphoenolpyruvate + ADP + H(+)</text>
        <dbReference type="Rhea" id="RHEA:18157"/>
        <dbReference type="ChEBI" id="CHEBI:15361"/>
        <dbReference type="ChEBI" id="CHEBI:15378"/>
        <dbReference type="ChEBI" id="CHEBI:30616"/>
        <dbReference type="ChEBI" id="CHEBI:58702"/>
        <dbReference type="ChEBI" id="CHEBI:456216"/>
        <dbReference type="EC" id="2.7.1.40"/>
    </reaction>
</comment>
<dbReference type="SUPFAM" id="SSF51621">
    <property type="entry name" value="Phosphoenolpyruvate/pyruvate domain"/>
    <property type="match status" value="1"/>
</dbReference>
<dbReference type="EC" id="2.7.1.40" evidence="5 14"/>
<dbReference type="PRINTS" id="PR01050">
    <property type="entry name" value="PYRUVTKNASE"/>
</dbReference>
<evidence type="ECO:0000313" key="17">
    <source>
        <dbReference type="EMBL" id="CAD9661810.1"/>
    </source>
</evidence>
<dbReference type="GO" id="GO:0000287">
    <property type="term" value="F:magnesium ion binding"/>
    <property type="evidence" value="ECO:0007669"/>
    <property type="project" value="InterPro"/>
</dbReference>
<keyword evidence="13" id="KW-0670">Pyruvate</keyword>
<proteinExistence type="inferred from homology"/>
<evidence type="ECO:0000256" key="12">
    <source>
        <dbReference type="ARBA" id="ARBA00023152"/>
    </source>
</evidence>
<dbReference type="FunFam" id="2.40.33.10:FF:000001">
    <property type="entry name" value="Pyruvate kinase"/>
    <property type="match status" value="1"/>
</dbReference>
<feature type="domain" description="Pyruvate kinase C-terminal" evidence="16">
    <location>
        <begin position="414"/>
        <end position="513"/>
    </location>
</feature>
<dbReference type="GO" id="GO:0030955">
    <property type="term" value="F:potassium ion binding"/>
    <property type="evidence" value="ECO:0007669"/>
    <property type="project" value="InterPro"/>
</dbReference>
<dbReference type="GO" id="GO:0016301">
    <property type="term" value="F:kinase activity"/>
    <property type="evidence" value="ECO:0007669"/>
    <property type="project" value="UniProtKB-KW"/>
</dbReference>
<keyword evidence="9 14" id="KW-0418">Kinase</keyword>
<dbReference type="InterPro" id="IPR015813">
    <property type="entry name" value="Pyrv/PenolPyrv_kinase-like_dom"/>
</dbReference>
<evidence type="ECO:0000256" key="10">
    <source>
        <dbReference type="ARBA" id="ARBA00022840"/>
    </source>
</evidence>
<dbReference type="Pfam" id="PF02887">
    <property type="entry name" value="PK_C"/>
    <property type="match status" value="1"/>
</dbReference>
<evidence type="ECO:0000259" key="16">
    <source>
        <dbReference type="Pfam" id="PF02887"/>
    </source>
</evidence>